<gene>
    <name evidence="1" type="ORF">NW755_009419</name>
</gene>
<organism evidence="1 2">
    <name type="scientific">Fusarium falciforme</name>
    <dbReference type="NCBI Taxonomy" id="195108"/>
    <lineage>
        <taxon>Eukaryota</taxon>
        <taxon>Fungi</taxon>
        <taxon>Dikarya</taxon>
        <taxon>Ascomycota</taxon>
        <taxon>Pezizomycotina</taxon>
        <taxon>Sordariomycetes</taxon>
        <taxon>Hypocreomycetidae</taxon>
        <taxon>Hypocreales</taxon>
        <taxon>Nectriaceae</taxon>
        <taxon>Fusarium</taxon>
        <taxon>Fusarium solani species complex</taxon>
    </lineage>
</organism>
<name>A0A9W8UWT0_9HYPO</name>
<proteinExistence type="predicted"/>
<comment type="caution">
    <text evidence="1">The sequence shown here is derived from an EMBL/GenBank/DDBJ whole genome shotgun (WGS) entry which is preliminary data.</text>
</comment>
<keyword evidence="2" id="KW-1185">Reference proteome</keyword>
<evidence type="ECO:0000313" key="1">
    <source>
        <dbReference type="EMBL" id="KAJ4183879.1"/>
    </source>
</evidence>
<reference evidence="1" key="1">
    <citation type="submission" date="2022-09" db="EMBL/GenBank/DDBJ databases">
        <title>Fusarium specimens isolated from Avocado Roots.</title>
        <authorList>
            <person name="Stajich J."/>
            <person name="Roper C."/>
            <person name="Heimlech-Rivalta G."/>
        </authorList>
    </citation>
    <scope>NUCLEOTIDE SEQUENCE</scope>
    <source>
        <strain evidence="1">A02</strain>
    </source>
</reference>
<sequence>MFQNFRYNHILALLLTAALCYPSIAAVFLSPSAVLTSYGFPPQIANSEEV</sequence>
<dbReference type="AlphaFoldDB" id="A0A9W8UWT0"/>
<accession>A0A9W8UWT0</accession>
<dbReference type="Proteomes" id="UP001152087">
    <property type="component" value="Unassembled WGS sequence"/>
</dbReference>
<protein>
    <submittedName>
        <fullName evidence="1">Uncharacterized protein</fullName>
    </submittedName>
</protein>
<dbReference type="EMBL" id="JAOQAV010000028">
    <property type="protein sequence ID" value="KAJ4183879.1"/>
    <property type="molecule type" value="Genomic_DNA"/>
</dbReference>
<evidence type="ECO:0000313" key="2">
    <source>
        <dbReference type="Proteomes" id="UP001152087"/>
    </source>
</evidence>